<dbReference type="OrthoDB" id="2301957at2"/>
<name>A0A2R5HJJ9_9LACT</name>
<dbReference type="NCBIfam" id="NF010181">
    <property type="entry name" value="PRK13660.1"/>
    <property type="match status" value="1"/>
</dbReference>
<dbReference type="PIRSF" id="PIRSF021290">
    <property type="entry name" value="DUF1273"/>
    <property type="match status" value="1"/>
</dbReference>
<dbReference type="PANTHER" id="PTHR38440">
    <property type="entry name" value="UPF0398 PROTEIN YPSA"/>
    <property type="match status" value="1"/>
</dbReference>
<keyword evidence="2" id="KW-1185">Reference proteome</keyword>
<comment type="caution">
    <text evidence="1">The sequence shown here is derived from an EMBL/GenBank/DDBJ whole genome shotgun (WGS) entry which is preliminary data.</text>
</comment>
<dbReference type="Pfam" id="PF06908">
    <property type="entry name" value="YpsA"/>
    <property type="match status" value="1"/>
</dbReference>
<sequence length="174" mass="20390">MNSLLIAGYSASELGIFTDKDPKIEVIKKAIRRRLEAYAEEGLIWLIFTGNTGFEYWALEVAQEMKEEYDFQLATIFDFEDHGQRLSEASQLKIASFKQLDYVKYCFDSYANPSQLKAYNQYLIDKVNGAFVFYDEEHETRLHWLVDMMKAKEGFAVDFLTFEGLQEIAEEYYE</sequence>
<evidence type="ECO:0000313" key="1">
    <source>
        <dbReference type="EMBL" id="GBG96788.1"/>
    </source>
</evidence>
<evidence type="ECO:0000313" key="2">
    <source>
        <dbReference type="Proteomes" id="UP000245021"/>
    </source>
</evidence>
<organism evidence="1 2">
    <name type="scientific">Lactococcus termiticola</name>
    <dbReference type="NCBI Taxonomy" id="2169526"/>
    <lineage>
        <taxon>Bacteria</taxon>
        <taxon>Bacillati</taxon>
        <taxon>Bacillota</taxon>
        <taxon>Bacilli</taxon>
        <taxon>Lactobacillales</taxon>
        <taxon>Streptococcaceae</taxon>
        <taxon>Lactococcus</taxon>
    </lineage>
</organism>
<dbReference type="EMBL" id="BFFO01000005">
    <property type="protein sequence ID" value="GBG96788.1"/>
    <property type="molecule type" value="Genomic_DNA"/>
</dbReference>
<gene>
    <name evidence="1" type="ORF">NtB2_00912</name>
</gene>
<dbReference type="AlphaFoldDB" id="A0A2R5HJJ9"/>
<protein>
    <submittedName>
        <fullName evidence="1">Uncharacterized protein</fullName>
    </submittedName>
</protein>
<dbReference type="SUPFAM" id="SSF102405">
    <property type="entry name" value="MCP/YpsA-like"/>
    <property type="match status" value="1"/>
</dbReference>
<dbReference type="Gene3D" id="3.40.50.450">
    <property type="match status" value="1"/>
</dbReference>
<dbReference type="RefSeq" id="WP_109245760.1">
    <property type="nucleotide sequence ID" value="NZ_BFFO01000005.1"/>
</dbReference>
<dbReference type="Proteomes" id="UP000245021">
    <property type="component" value="Unassembled WGS sequence"/>
</dbReference>
<dbReference type="PANTHER" id="PTHR38440:SF1">
    <property type="entry name" value="UPF0398 PROTEIN SPR0331"/>
    <property type="match status" value="1"/>
</dbReference>
<proteinExistence type="predicted"/>
<accession>A0A2R5HJJ9</accession>
<reference evidence="1 2" key="1">
    <citation type="journal article" date="2018" name="Genome Announc.">
        <title>Draft Genome Sequence of Lactococcus sp. Strain NtB2 (JCM 32569), Isolated from the Gut of the Higher Termite Nasutitermes takasagoensis.</title>
        <authorList>
            <person name="Noda S."/>
            <person name="Aihara C."/>
            <person name="Yuki M."/>
            <person name="Ohkuma M."/>
        </authorList>
    </citation>
    <scope>NUCLEOTIDE SEQUENCE [LARGE SCALE GENOMIC DNA]</scope>
    <source>
        <strain evidence="1 2">NtB2</strain>
    </source>
</reference>
<dbReference type="InterPro" id="IPR010697">
    <property type="entry name" value="YspA"/>
</dbReference>